<proteinExistence type="inferred from homology"/>
<keyword evidence="13" id="KW-0808">Transferase</keyword>
<comment type="similarity">
    <text evidence="5 11">Belongs to the class-IV pyridoxal-phosphate-dependent aminotransferase family.</text>
</comment>
<evidence type="ECO:0000256" key="8">
    <source>
        <dbReference type="ARBA" id="ARBA00048212"/>
    </source>
</evidence>
<name>A0A2P8DCW6_9BACT</name>
<evidence type="ECO:0000256" key="11">
    <source>
        <dbReference type="RuleBase" id="RU004106"/>
    </source>
</evidence>
<dbReference type="PROSITE" id="PS00770">
    <property type="entry name" value="AA_TRANSFER_CLASS_4"/>
    <property type="match status" value="1"/>
</dbReference>
<dbReference type="Gene3D" id="3.30.470.10">
    <property type="match status" value="1"/>
</dbReference>
<gene>
    <name evidence="13" type="ORF">B0I18_1011220</name>
</gene>
<protein>
    <recommendedName>
        <fullName evidence="6">branched-chain-amino-acid transaminase</fullName>
        <ecNumber evidence="6">2.6.1.42</ecNumber>
    </recommendedName>
</protein>
<evidence type="ECO:0000256" key="10">
    <source>
        <dbReference type="ARBA" id="ARBA00049229"/>
    </source>
</evidence>
<dbReference type="PANTHER" id="PTHR42743:SF11">
    <property type="entry name" value="AMINODEOXYCHORISMATE LYASE"/>
    <property type="match status" value="1"/>
</dbReference>
<comment type="catalytic activity">
    <reaction evidence="9">
        <text>L-isoleucine + 2-oxoglutarate = (S)-3-methyl-2-oxopentanoate + L-glutamate</text>
        <dbReference type="Rhea" id="RHEA:24801"/>
        <dbReference type="ChEBI" id="CHEBI:16810"/>
        <dbReference type="ChEBI" id="CHEBI:29985"/>
        <dbReference type="ChEBI" id="CHEBI:35146"/>
        <dbReference type="ChEBI" id="CHEBI:58045"/>
        <dbReference type="EC" id="2.6.1.42"/>
    </reaction>
</comment>
<reference evidence="13 14" key="1">
    <citation type="submission" date="2018-03" db="EMBL/GenBank/DDBJ databases">
        <title>Genomic Encyclopedia of Type Strains, Phase III (KMG-III): the genomes of soil and plant-associated and newly described type strains.</title>
        <authorList>
            <person name="Whitman W."/>
        </authorList>
    </citation>
    <scope>NUCLEOTIDE SEQUENCE [LARGE SCALE GENOMIC DNA]</scope>
    <source>
        <strain evidence="13 14">CGMCC 1.12700</strain>
    </source>
</reference>
<dbReference type="GO" id="GO:0046394">
    <property type="term" value="P:carboxylic acid biosynthetic process"/>
    <property type="evidence" value="ECO:0007669"/>
    <property type="project" value="UniProtKB-ARBA"/>
</dbReference>
<dbReference type="InterPro" id="IPR043131">
    <property type="entry name" value="BCAT-like_N"/>
</dbReference>
<comment type="pathway">
    <text evidence="2">Amino-acid biosynthesis; L-isoleucine biosynthesis; L-isoleucine from 2-oxobutanoate: step 4/4.</text>
</comment>
<evidence type="ECO:0000256" key="6">
    <source>
        <dbReference type="ARBA" id="ARBA00013053"/>
    </source>
</evidence>
<comment type="catalytic activity">
    <reaction evidence="10">
        <text>L-leucine + 2-oxoglutarate = 4-methyl-2-oxopentanoate + L-glutamate</text>
        <dbReference type="Rhea" id="RHEA:18321"/>
        <dbReference type="ChEBI" id="CHEBI:16810"/>
        <dbReference type="ChEBI" id="CHEBI:17865"/>
        <dbReference type="ChEBI" id="CHEBI:29985"/>
        <dbReference type="ChEBI" id="CHEBI:57427"/>
        <dbReference type="EC" id="2.6.1.42"/>
    </reaction>
</comment>
<keyword evidence="7 12" id="KW-0663">Pyridoxal phosphate</keyword>
<evidence type="ECO:0000256" key="7">
    <source>
        <dbReference type="ARBA" id="ARBA00022898"/>
    </source>
</evidence>
<comment type="pathway">
    <text evidence="3">Amino-acid biosynthesis; L-valine biosynthesis; L-valine from pyruvate: step 4/4.</text>
</comment>
<dbReference type="InterPro" id="IPR001544">
    <property type="entry name" value="Aminotrans_IV"/>
</dbReference>
<evidence type="ECO:0000256" key="12">
    <source>
        <dbReference type="RuleBase" id="RU004516"/>
    </source>
</evidence>
<comment type="caution">
    <text evidence="13">The sequence shown here is derived from an EMBL/GenBank/DDBJ whole genome shotgun (WGS) entry which is preliminary data.</text>
</comment>
<dbReference type="EC" id="2.6.1.42" evidence="6"/>
<evidence type="ECO:0000256" key="2">
    <source>
        <dbReference type="ARBA" id="ARBA00004824"/>
    </source>
</evidence>
<comment type="cofactor">
    <cofactor evidence="1 12">
        <name>pyridoxal 5'-phosphate</name>
        <dbReference type="ChEBI" id="CHEBI:597326"/>
    </cofactor>
</comment>
<dbReference type="GO" id="GO:0004084">
    <property type="term" value="F:branched-chain-amino-acid transaminase activity"/>
    <property type="evidence" value="ECO:0007669"/>
    <property type="project" value="UniProtKB-EC"/>
</dbReference>
<organism evidence="13 14">
    <name type="scientific">Taibaiella chishuiensis</name>
    <dbReference type="NCBI Taxonomy" id="1434707"/>
    <lineage>
        <taxon>Bacteria</taxon>
        <taxon>Pseudomonadati</taxon>
        <taxon>Bacteroidota</taxon>
        <taxon>Chitinophagia</taxon>
        <taxon>Chitinophagales</taxon>
        <taxon>Chitinophagaceae</taxon>
        <taxon>Taibaiella</taxon>
    </lineage>
</organism>
<sequence length="270" mass="30001">MSFLIYNNELYPATETLFGTGNRAFRFGEGLIETMRWRGGQVRFFNDHMERLAGSLAILGWPGFPLNSQQLQQEIDRLVTSNAGAGDLMIRLQVFPAAAGDTLHFLLECLPLDPARVSWQEKGLQTGIGKRVVKSPDSIANLKTTSRLNYTIATQEAAQQGWDDILVKGPPGYIVESSISNLFWIASDGIYTPPLSSGCIAGIMRKKLLQTETLAGLRIQERETWPEDLAHAQEIFLSNAIRGIQPVAQLNGKDYPSVITRNIFTQFDTL</sequence>
<keyword evidence="14" id="KW-1185">Reference proteome</keyword>
<dbReference type="RefSeq" id="WP_106521730.1">
    <property type="nucleotide sequence ID" value="NZ_PYGD01000001.1"/>
</dbReference>
<dbReference type="InterPro" id="IPR018300">
    <property type="entry name" value="Aminotrans_IV_CS"/>
</dbReference>
<dbReference type="Pfam" id="PF01063">
    <property type="entry name" value="Aminotran_4"/>
    <property type="match status" value="1"/>
</dbReference>
<dbReference type="OrthoDB" id="9805628at2"/>
<dbReference type="Gene3D" id="3.20.10.10">
    <property type="entry name" value="D-amino Acid Aminotransferase, subunit A, domain 2"/>
    <property type="match status" value="1"/>
</dbReference>
<dbReference type="InterPro" id="IPR043132">
    <property type="entry name" value="BCAT-like_C"/>
</dbReference>
<evidence type="ECO:0000256" key="4">
    <source>
        <dbReference type="ARBA" id="ARBA00005072"/>
    </source>
</evidence>
<evidence type="ECO:0000256" key="5">
    <source>
        <dbReference type="ARBA" id="ARBA00009320"/>
    </source>
</evidence>
<dbReference type="Proteomes" id="UP000240572">
    <property type="component" value="Unassembled WGS sequence"/>
</dbReference>
<keyword evidence="13" id="KW-0032">Aminotransferase</keyword>
<evidence type="ECO:0000256" key="3">
    <source>
        <dbReference type="ARBA" id="ARBA00004931"/>
    </source>
</evidence>
<evidence type="ECO:0000256" key="9">
    <source>
        <dbReference type="ARBA" id="ARBA00048798"/>
    </source>
</evidence>
<dbReference type="EMBL" id="PYGD01000001">
    <property type="protein sequence ID" value="PSK95056.1"/>
    <property type="molecule type" value="Genomic_DNA"/>
</dbReference>
<dbReference type="InterPro" id="IPR036038">
    <property type="entry name" value="Aminotransferase-like"/>
</dbReference>
<dbReference type="PANTHER" id="PTHR42743">
    <property type="entry name" value="AMINO-ACID AMINOTRANSFERASE"/>
    <property type="match status" value="1"/>
</dbReference>
<dbReference type="AlphaFoldDB" id="A0A2P8DCW6"/>
<evidence type="ECO:0000313" key="13">
    <source>
        <dbReference type="EMBL" id="PSK95056.1"/>
    </source>
</evidence>
<comment type="pathway">
    <text evidence="4">Amino-acid biosynthesis; L-leucine biosynthesis; L-leucine from 3-methyl-2-oxobutanoate: step 4/4.</text>
</comment>
<evidence type="ECO:0000313" key="14">
    <source>
        <dbReference type="Proteomes" id="UP000240572"/>
    </source>
</evidence>
<comment type="catalytic activity">
    <reaction evidence="8">
        <text>L-valine + 2-oxoglutarate = 3-methyl-2-oxobutanoate + L-glutamate</text>
        <dbReference type="Rhea" id="RHEA:24813"/>
        <dbReference type="ChEBI" id="CHEBI:11851"/>
        <dbReference type="ChEBI" id="CHEBI:16810"/>
        <dbReference type="ChEBI" id="CHEBI:29985"/>
        <dbReference type="ChEBI" id="CHEBI:57762"/>
        <dbReference type="EC" id="2.6.1.42"/>
    </reaction>
</comment>
<dbReference type="InterPro" id="IPR050571">
    <property type="entry name" value="Class-IV_PLP-Dep_Aminotrnsfr"/>
</dbReference>
<evidence type="ECO:0000256" key="1">
    <source>
        <dbReference type="ARBA" id="ARBA00001933"/>
    </source>
</evidence>
<accession>A0A2P8DCW6</accession>
<dbReference type="SUPFAM" id="SSF56752">
    <property type="entry name" value="D-aminoacid aminotransferase-like PLP-dependent enzymes"/>
    <property type="match status" value="1"/>
</dbReference>